<dbReference type="EMBL" id="CP002808">
    <property type="protein sequence ID" value="AEG73391.1"/>
    <property type="molecule type" value="Genomic_DNA"/>
</dbReference>
<dbReference type="STRING" id="859194.MHF_1149"/>
<dbReference type="AlphaFoldDB" id="F6FJN6"/>
<accession>F6FJN6</accession>
<dbReference type="Proteomes" id="UP000007952">
    <property type="component" value="Chromosome"/>
</dbReference>
<evidence type="ECO:0000313" key="1">
    <source>
        <dbReference type="EMBL" id="AEG73391.1"/>
    </source>
</evidence>
<reference key="2">
    <citation type="submission" date="2011-05" db="EMBL/GenBank/DDBJ databases">
        <title>The Genome of Mycoplasma haemofelis Strain Ohio2, a pathogenic hemoplasma of the cat.</title>
        <authorList>
            <person name="Santos A.P."/>
            <person name="Guimaraes A.M.S."/>
            <person name="SanMiguel P.J."/>
            <person name="Martin S.W."/>
            <person name="Messick J.B."/>
        </authorList>
    </citation>
    <scope>NUCLEOTIDE SEQUENCE</scope>
    <source>
        <strain>Ohio2</strain>
    </source>
</reference>
<reference evidence="1 2" key="1">
    <citation type="journal article" date="2011" name="J. Bacteriol.">
        <title>Complete genome sequences of two hemotropic Mycoplasmas, Mycoplasma haemofelis strain Ohio2 and Mycoplasma suis strain Illinois.</title>
        <authorList>
            <person name="Messick J.B."/>
            <person name="Santos A.P."/>
            <person name="Guimaraes A.M."/>
        </authorList>
    </citation>
    <scope>NUCLEOTIDE SEQUENCE [LARGE SCALE GENOMIC DNA]</scope>
    <source>
        <strain evidence="1 2">Ohio2</strain>
    </source>
</reference>
<evidence type="ECO:0000313" key="2">
    <source>
        <dbReference type="Proteomes" id="UP000007952"/>
    </source>
</evidence>
<protein>
    <submittedName>
        <fullName evidence="1">Uncharacterized protein</fullName>
    </submittedName>
</protein>
<dbReference type="KEGG" id="mhf:MHF_1149"/>
<gene>
    <name evidence="1" type="ordered locus">MHF_1149</name>
</gene>
<organism evidence="1 2">
    <name type="scientific">Mycoplasma haemofelis (strain Ohio2)</name>
    <dbReference type="NCBI Taxonomy" id="859194"/>
    <lineage>
        <taxon>Bacteria</taxon>
        <taxon>Bacillati</taxon>
        <taxon>Mycoplasmatota</taxon>
        <taxon>Mollicutes</taxon>
        <taxon>Mycoplasmataceae</taxon>
        <taxon>Mycoplasma</taxon>
    </lineage>
</organism>
<dbReference type="HOGENOM" id="CLU_2047089_0_0_14"/>
<proteinExistence type="predicted"/>
<sequence length="120" mass="13995">MPIEQVPQSVEVKEEKKVPVIPKCTFYVLEEPKRVNGVRVVKKVLRKIEENQDQFLKNKSQAFINDIKGICPTPISKSQDIYVWQESGKWIYSKDISTRNWLIENNIDIPEQLRIGSDSH</sequence>
<name>F6FJN6_MYCHI</name>